<organism evidence="2">
    <name type="scientific">Volvox carteri f. nagariensis</name>
    <dbReference type="NCBI Taxonomy" id="3068"/>
    <lineage>
        <taxon>Eukaryota</taxon>
        <taxon>Viridiplantae</taxon>
        <taxon>Chlorophyta</taxon>
        <taxon>core chlorophytes</taxon>
        <taxon>Chlorophyceae</taxon>
        <taxon>CS clade</taxon>
        <taxon>Chlamydomonadales</taxon>
        <taxon>Volvocaceae</taxon>
        <taxon>Volvox</taxon>
    </lineage>
</organism>
<dbReference type="InParanoid" id="D8UDL7"/>
<gene>
    <name evidence="1" type="ORF">VOLCADRAFT_67330</name>
</gene>
<protein>
    <submittedName>
        <fullName evidence="1">Uncharacterized protein</fullName>
    </submittedName>
</protein>
<dbReference type="AlphaFoldDB" id="D8UDL7"/>
<dbReference type="KEGG" id="vcn:VOLCADRAFT_67330"/>
<dbReference type="GeneID" id="9627686"/>
<reference evidence="1 2" key="1">
    <citation type="journal article" date="2010" name="Science">
        <title>Genomic analysis of organismal complexity in the multicellular green alga Volvox carteri.</title>
        <authorList>
            <person name="Prochnik S.E."/>
            <person name="Umen J."/>
            <person name="Nedelcu A.M."/>
            <person name="Hallmann A."/>
            <person name="Miller S.M."/>
            <person name="Nishii I."/>
            <person name="Ferris P."/>
            <person name="Kuo A."/>
            <person name="Mitros T."/>
            <person name="Fritz-Laylin L.K."/>
            <person name="Hellsten U."/>
            <person name="Chapman J."/>
            <person name="Simakov O."/>
            <person name="Rensing S.A."/>
            <person name="Terry A."/>
            <person name="Pangilinan J."/>
            <person name="Kapitonov V."/>
            <person name="Jurka J."/>
            <person name="Salamov A."/>
            <person name="Shapiro H."/>
            <person name="Schmutz J."/>
            <person name="Grimwood J."/>
            <person name="Lindquist E."/>
            <person name="Lucas S."/>
            <person name="Grigoriev I.V."/>
            <person name="Schmitt R."/>
            <person name="Kirk D."/>
            <person name="Rokhsar D.S."/>
        </authorList>
    </citation>
    <scope>NUCLEOTIDE SEQUENCE [LARGE SCALE GENOMIC DNA]</scope>
    <source>
        <strain evidence="2">f. Nagariensis / Eve</strain>
    </source>
</reference>
<evidence type="ECO:0000313" key="2">
    <source>
        <dbReference type="Proteomes" id="UP000001058"/>
    </source>
</evidence>
<dbReference type="Proteomes" id="UP000001058">
    <property type="component" value="Unassembled WGS sequence"/>
</dbReference>
<feature type="non-terminal residue" evidence="1">
    <location>
        <position position="1"/>
    </location>
</feature>
<accession>D8UDL7</accession>
<keyword evidence="2" id="KW-1185">Reference proteome</keyword>
<sequence length="73" mass="8292">ESGTGKQAAREPLQLLQWWMCAPRWIRIRTRMDGRMAGCAITIGVYGWRSPHDTVWCECCSSMKSDEGRSGDD</sequence>
<proteinExistence type="predicted"/>
<evidence type="ECO:0000313" key="1">
    <source>
        <dbReference type="EMBL" id="EFJ42187.1"/>
    </source>
</evidence>
<name>D8UDL7_VOLCA</name>
<dbReference type="RefSeq" id="XP_002956730.1">
    <property type="nucleotide sequence ID" value="XM_002956684.1"/>
</dbReference>
<dbReference type="EMBL" id="GL378385">
    <property type="protein sequence ID" value="EFJ42187.1"/>
    <property type="molecule type" value="Genomic_DNA"/>
</dbReference>